<dbReference type="SUPFAM" id="SSF53067">
    <property type="entry name" value="Actin-like ATPase domain"/>
    <property type="match status" value="1"/>
</dbReference>
<accession>A0ABW0Q5A1</accession>
<name>A0ABW0Q5A1_9HYPH</name>
<dbReference type="Gene3D" id="3.30.420.40">
    <property type="match status" value="2"/>
</dbReference>
<sequence length="300" mass="30139">MSTVPHVLALDLGGTSLRAGFSPVDAPAELGHVERFPAPETGEALREKVLDLIAARPDAAALVGIGITVPGLVEGTVARWVPNLPLLDGVDLADLLGEAGVPVAAGNDAQMAMLAEATLGAASGLDDAILLAIGTGIGSSVLSGGRIVRGGRGAACSFGWASADTSDPGEDRSGWLERQAAGRALDKLGHDAGFADGAALIEAARAGDRDANLAIHRVGTALGTTLAGAVALLDPQAVLLAGGVSDAIDVLGPSLRAALTRNLPPHLREILIRPGHFGPRAGLVGAAVAAGLGPEWWRVR</sequence>
<gene>
    <name evidence="2" type="ORF">ACFPP9_25280</name>
</gene>
<dbReference type="Proteomes" id="UP001596150">
    <property type="component" value="Unassembled WGS sequence"/>
</dbReference>
<keyword evidence="3" id="KW-1185">Reference proteome</keyword>
<dbReference type="PANTHER" id="PTHR18964">
    <property type="entry name" value="ROK (REPRESSOR, ORF, KINASE) FAMILY"/>
    <property type="match status" value="1"/>
</dbReference>
<dbReference type="EMBL" id="JBHSML010000032">
    <property type="protein sequence ID" value="MFC5519102.1"/>
    <property type="molecule type" value="Genomic_DNA"/>
</dbReference>
<protein>
    <submittedName>
        <fullName evidence="2">ROK family protein</fullName>
    </submittedName>
</protein>
<comment type="similarity">
    <text evidence="1">Belongs to the ROK (NagC/XylR) family.</text>
</comment>
<dbReference type="PANTHER" id="PTHR18964:SF149">
    <property type="entry name" value="BIFUNCTIONAL UDP-N-ACETYLGLUCOSAMINE 2-EPIMERASE_N-ACETYLMANNOSAMINE KINASE"/>
    <property type="match status" value="1"/>
</dbReference>
<evidence type="ECO:0000256" key="1">
    <source>
        <dbReference type="ARBA" id="ARBA00006479"/>
    </source>
</evidence>
<dbReference type="Pfam" id="PF00480">
    <property type="entry name" value="ROK"/>
    <property type="match status" value="1"/>
</dbReference>
<dbReference type="InterPro" id="IPR043129">
    <property type="entry name" value="ATPase_NBD"/>
</dbReference>
<organism evidence="2 3">
    <name type="scientific">Kaistia terrae</name>
    <dbReference type="NCBI Taxonomy" id="537017"/>
    <lineage>
        <taxon>Bacteria</taxon>
        <taxon>Pseudomonadati</taxon>
        <taxon>Pseudomonadota</taxon>
        <taxon>Alphaproteobacteria</taxon>
        <taxon>Hyphomicrobiales</taxon>
        <taxon>Kaistiaceae</taxon>
        <taxon>Kaistia</taxon>
    </lineage>
</organism>
<evidence type="ECO:0000313" key="2">
    <source>
        <dbReference type="EMBL" id="MFC5519102.1"/>
    </source>
</evidence>
<comment type="caution">
    <text evidence="2">The sequence shown here is derived from an EMBL/GenBank/DDBJ whole genome shotgun (WGS) entry which is preliminary data.</text>
</comment>
<reference evidence="3" key="1">
    <citation type="journal article" date="2019" name="Int. J. Syst. Evol. Microbiol.">
        <title>The Global Catalogue of Microorganisms (GCM) 10K type strain sequencing project: providing services to taxonomists for standard genome sequencing and annotation.</title>
        <authorList>
            <consortium name="The Broad Institute Genomics Platform"/>
            <consortium name="The Broad Institute Genome Sequencing Center for Infectious Disease"/>
            <person name="Wu L."/>
            <person name="Ma J."/>
        </authorList>
    </citation>
    <scope>NUCLEOTIDE SEQUENCE [LARGE SCALE GENOMIC DNA]</scope>
    <source>
        <strain evidence="3">KACC 12633</strain>
    </source>
</reference>
<dbReference type="RefSeq" id="WP_266346079.1">
    <property type="nucleotide sequence ID" value="NZ_JAPKNH010000013.1"/>
</dbReference>
<proteinExistence type="inferred from homology"/>
<dbReference type="InterPro" id="IPR000600">
    <property type="entry name" value="ROK"/>
</dbReference>
<evidence type="ECO:0000313" key="3">
    <source>
        <dbReference type="Proteomes" id="UP001596150"/>
    </source>
</evidence>